<evidence type="ECO:0000256" key="1">
    <source>
        <dbReference type="SAM" id="Phobius"/>
    </source>
</evidence>
<comment type="caution">
    <text evidence="2">The sequence shown here is derived from an EMBL/GenBank/DDBJ whole genome shotgun (WGS) entry which is preliminary data.</text>
</comment>
<evidence type="ECO:0000313" key="3">
    <source>
        <dbReference type="Proteomes" id="UP000466442"/>
    </source>
</evidence>
<name>A0A8S9X274_APOLU</name>
<gene>
    <name evidence="2" type="ORF">GE061_002977</name>
</gene>
<dbReference type="PANTHER" id="PTHR37475">
    <property type="entry name" value="ZYGOTE-SPECIFIC CLASS V COPY B GENE PROTEIN"/>
    <property type="match status" value="1"/>
</dbReference>
<feature type="transmembrane region" description="Helical" evidence="1">
    <location>
        <begin position="98"/>
        <end position="120"/>
    </location>
</feature>
<dbReference type="Proteomes" id="UP000466442">
    <property type="component" value="Unassembled WGS sequence"/>
</dbReference>
<accession>A0A8S9X274</accession>
<keyword evidence="1" id="KW-0472">Membrane</keyword>
<keyword evidence="3" id="KW-1185">Reference proteome</keyword>
<organism evidence="2 3">
    <name type="scientific">Apolygus lucorum</name>
    <name type="common">Small green plant bug</name>
    <name type="synonym">Lygocoris lucorum</name>
    <dbReference type="NCBI Taxonomy" id="248454"/>
    <lineage>
        <taxon>Eukaryota</taxon>
        <taxon>Metazoa</taxon>
        <taxon>Ecdysozoa</taxon>
        <taxon>Arthropoda</taxon>
        <taxon>Hexapoda</taxon>
        <taxon>Insecta</taxon>
        <taxon>Pterygota</taxon>
        <taxon>Neoptera</taxon>
        <taxon>Paraneoptera</taxon>
        <taxon>Hemiptera</taxon>
        <taxon>Heteroptera</taxon>
        <taxon>Panheteroptera</taxon>
        <taxon>Cimicomorpha</taxon>
        <taxon>Miridae</taxon>
        <taxon>Mirini</taxon>
        <taxon>Apolygus</taxon>
    </lineage>
</organism>
<evidence type="ECO:0000313" key="2">
    <source>
        <dbReference type="EMBL" id="KAF6202579.1"/>
    </source>
</evidence>
<dbReference type="AlphaFoldDB" id="A0A8S9X274"/>
<reference evidence="2" key="1">
    <citation type="journal article" date="2021" name="Mol. Ecol. Resour.">
        <title>Apolygus lucorum genome provides insights into omnivorousness and mesophyll feeding.</title>
        <authorList>
            <person name="Liu Y."/>
            <person name="Liu H."/>
            <person name="Wang H."/>
            <person name="Huang T."/>
            <person name="Liu B."/>
            <person name="Yang B."/>
            <person name="Yin L."/>
            <person name="Li B."/>
            <person name="Zhang Y."/>
            <person name="Zhang S."/>
            <person name="Jiang F."/>
            <person name="Zhang X."/>
            <person name="Ren Y."/>
            <person name="Wang B."/>
            <person name="Wang S."/>
            <person name="Lu Y."/>
            <person name="Wu K."/>
            <person name="Fan W."/>
            <person name="Wang G."/>
        </authorList>
    </citation>
    <scope>NUCLEOTIDE SEQUENCE</scope>
    <source>
        <strain evidence="2">12Hb</strain>
    </source>
</reference>
<sequence>MMQVTARRWVLAEIHWLVDNESAKPGKCCGSRNFRPIRGLDGHLRTQIPPRLYPRQAEALFNTFFVTQFRMAASTTTTIVLAFLIASSLFVGSDGGPIAAGICYAGCASIVVACFAAAGFTFGTVPGAQIAAVPALAGCNTAFGVCEAACVAALVTPVP</sequence>
<keyword evidence="1" id="KW-1133">Transmembrane helix</keyword>
<keyword evidence="1" id="KW-0812">Transmembrane</keyword>
<feature type="transmembrane region" description="Helical" evidence="1">
    <location>
        <begin position="71"/>
        <end position="92"/>
    </location>
</feature>
<proteinExistence type="predicted"/>
<protein>
    <submittedName>
        <fullName evidence="2">Uncharacterized protein</fullName>
    </submittedName>
</protein>
<dbReference type="EMBL" id="WIXP02000011">
    <property type="protein sequence ID" value="KAF6202579.1"/>
    <property type="molecule type" value="Genomic_DNA"/>
</dbReference>
<dbReference type="PANTHER" id="PTHR37475:SF1">
    <property type="entry name" value="ZYGOTE-SPECIFIC PROTEIN"/>
    <property type="match status" value="1"/>
</dbReference>
<dbReference type="OrthoDB" id="6616882at2759"/>